<dbReference type="AlphaFoldDB" id="A0A1B6DSK6"/>
<evidence type="ECO:0000313" key="5">
    <source>
        <dbReference type="EMBL" id="JAS20211.1"/>
    </source>
</evidence>
<protein>
    <recommendedName>
        <fullName evidence="1">Ubiquitin-like domain-containing protein</fullName>
    </recommendedName>
</protein>
<evidence type="ECO:0000313" key="2">
    <source>
        <dbReference type="EMBL" id="JAS06427.1"/>
    </source>
</evidence>
<dbReference type="SUPFAM" id="SSF54236">
    <property type="entry name" value="Ubiquitin-like"/>
    <property type="match status" value="1"/>
</dbReference>
<dbReference type="InterPro" id="IPR000626">
    <property type="entry name" value="Ubiquitin-like_dom"/>
</dbReference>
<dbReference type="EMBL" id="GEDC01028021">
    <property type="protein sequence ID" value="JAS09277.1"/>
    <property type="molecule type" value="Transcribed_RNA"/>
</dbReference>
<dbReference type="EMBL" id="GEDC01000902">
    <property type="protein sequence ID" value="JAS36396.1"/>
    <property type="molecule type" value="Transcribed_RNA"/>
</dbReference>
<evidence type="ECO:0000313" key="4">
    <source>
        <dbReference type="EMBL" id="JAS16614.1"/>
    </source>
</evidence>
<accession>A0A1B6DSK6</accession>
<evidence type="ECO:0000313" key="3">
    <source>
        <dbReference type="EMBL" id="JAS09277.1"/>
    </source>
</evidence>
<dbReference type="SUPFAM" id="SSF52058">
    <property type="entry name" value="L domain-like"/>
    <property type="match status" value="1"/>
</dbReference>
<feature type="domain" description="Ubiquitin-like" evidence="1">
    <location>
        <begin position="368"/>
        <end position="445"/>
    </location>
</feature>
<gene>
    <name evidence="7" type="ORF">g.32197</name>
    <name evidence="2" type="ORF">g.32198</name>
    <name evidence="5" type="ORF">g.32199</name>
    <name evidence="6" type="ORF">g.32201</name>
    <name evidence="3" type="ORF">g.32202</name>
    <name evidence="4" type="ORF">g.32203</name>
</gene>
<dbReference type="EMBL" id="GEDC01017087">
    <property type="protein sequence ID" value="JAS20211.1"/>
    <property type="molecule type" value="Transcribed_RNA"/>
</dbReference>
<dbReference type="EMBL" id="GEDC01020684">
    <property type="protein sequence ID" value="JAS16614.1"/>
    <property type="molecule type" value="Transcribed_RNA"/>
</dbReference>
<dbReference type="EMBL" id="GEDC01008631">
    <property type="protein sequence ID" value="JAS28667.1"/>
    <property type="molecule type" value="Transcribed_RNA"/>
</dbReference>
<organism evidence="6">
    <name type="scientific">Clastoptera arizonana</name>
    <name type="common">Arizona spittle bug</name>
    <dbReference type="NCBI Taxonomy" id="38151"/>
    <lineage>
        <taxon>Eukaryota</taxon>
        <taxon>Metazoa</taxon>
        <taxon>Ecdysozoa</taxon>
        <taxon>Arthropoda</taxon>
        <taxon>Hexapoda</taxon>
        <taxon>Insecta</taxon>
        <taxon>Pterygota</taxon>
        <taxon>Neoptera</taxon>
        <taxon>Paraneoptera</taxon>
        <taxon>Hemiptera</taxon>
        <taxon>Auchenorrhyncha</taxon>
        <taxon>Cercopoidea</taxon>
        <taxon>Clastopteridae</taxon>
        <taxon>Clastoptera</taxon>
    </lineage>
</organism>
<evidence type="ECO:0000313" key="6">
    <source>
        <dbReference type="EMBL" id="JAS28667.1"/>
    </source>
</evidence>
<dbReference type="Gene3D" id="3.80.10.10">
    <property type="entry name" value="Ribonuclease Inhibitor"/>
    <property type="match status" value="2"/>
</dbReference>
<dbReference type="InterPro" id="IPR032675">
    <property type="entry name" value="LRR_dom_sf"/>
</dbReference>
<evidence type="ECO:0000313" key="7">
    <source>
        <dbReference type="EMBL" id="JAS36396.1"/>
    </source>
</evidence>
<dbReference type="InterPro" id="IPR029071">
    <property type="entry name" value="Ubiquitin-like_domsf"/>
</dbReference>
<dbReference type="EMBL" id="GEDC01030871">
    <property type="protein sequence ID" value="JAS06427.1"/>
    <property type="molecule type" value="Transcribed_RNA"/>
</dbReference>
<dbReference type="FunFam" id="3.80.10.10:FF:000846">
    <property type="entry name" value="Predicted protein"/>
    <property type="match status" value="1"/>
</dbReference>
<dbReference type="Gene3D" id="3.10.20.90">
    <property type="entry name" value="Phosphatidylinositol 3-kinase Catalytic Subunit, Chain A, domain 1"/>
    <property type="match status" value="1"/>
</dbReference>
<dbReference type="PANTHER" id="PTHR15140:SF6">
    <property type="entry name" value="TUBULIN-SPECIFIC CHAPERONE COFACTOR E-LIKE PROTEIN"/>
    <property type="match status" value="1"/>
</dbReference>
<name>A0A1B6DSK6_9HEMI</name>
<proteinExistence type="predicted"/>
<dbReference type="PANTHER" id="PTHR15140">
    <property type="entry name" value="TUBULIN-SPECIFIC CHAPERONE E"/>
    <property type="match status" value="1"/>
</dbReference>
<reference evidence="6" key="1">
    <citation type="submission" date="2015-12" db="EMBL/GenBank/DDBJ databases">
        <title>De novo transcriptome assembly of four potential Pierce s Disease insect vectors from Arizona vineyards.</title>
        <authorList>
            <person name="Tassone E.E."/>
        </authorList>
    </citation>
    <scope>NUCLEOTIDE SEQUENCE</scope>
</reference>
<sequence>MPSLLEAIEHKYGTDDVEVCELDLPIAIYVPKKSPLNCIPTLLVLNDCRIDSAGNEELLQDKCERVEELDLAQNCLTRWTEVLCILRQMPLLKFANLSFNNLHEDLSRFKSSGTFPHLTNLVLNNTHVDWASVRHFLALLPSLEELHLSLNDFSDVELDDELSDKPRLRHEGVKKLHFAGNHVSEWKEICKLGYAFPNLEWLIVADCPISTLDPSTPCSSPERLQYSRSESECEGSPSRNSPHDSFRHLCFLNVNNTLLSSWEDVDRLGSFPALHCLRLQGCPLFEFPQEYTEHERRQLSIARLPNIQTLNGGAVISYDEREDAERAFIRYYMDKPESDRPERYSDLVSVHGKLDPLVNIDLSPERRVKVTFTCGDCIEDRSIDVYQTVLELKQRLESFSKISVQKMRLFYVDQDMRSITGPEEMKFPNKQLYSYNISNGDEIIIDSKK</sequence>
<evidence type="ECO:0000259" key="1">
    <source>
        <dbReference type="Pfam" id="PF14560"/>
    </source>
</evidence>
<dbReference type="Pfam" id="PF14560">
    <property type="entry name" value="Ubiquitin_2"/>
    <property type="match status" value="1"/>
</dbReference>